<comment type="caution">
    <text evidence="7">The sequence shown here is derived from an EMBL/GenBank/DDBJ whole genome shotgun (WGS) entry which is preliminary data.</text>
</comment>
<sequence length="305" mass="33801">MDGPSVTGAYRIKARDSDGQIMEIASRLFFRGPVGRLGIAPLTSMFWYSEANRLQGFDWRPEVHDSDGLSMITGAGEHIWRPLNDPNRVVTSSFSDTNPKGFGLIQRDRDFAHYQDDGVFYNKRPSVWVEPIGNWGKGAVQLVEIPTDDEIFDNIVAYWVPKDEPKAGSTVSLDYKLYWGRQEPVDWKLAKTVATRIGRGGVPGQPHPAGQLKYAVDFAGPTLTGLTQKDGVKAMVSAPPGVEVINAYVLPVVGTDNWRLIFDLKAPAAMETFDVRAYLAKDGAPLTETWLGQIHAQQILKFGQH</sequence>
<dbReference type="SUPFAM" id="SSF81296">
    <property type="entry name" value="E set domains"/>
    <property type="match status" value="1"/>
</dbReference>
<dbReference type="InterPro" id="IPR014756">
    <property type="entry name" value="Ig_E-set"/>
</dbReference>
<reference evidence="7" key="1">
    <citation type="submission" date="2016-10" db="EMBL/GenBank/DDBJ databases">
        <title>Sequence of Gallionella enrichment culture.</title>
        <authorList>
            <person name="Poehlein A."/>
            <person name="Muehling M."/>
            <person name="Daniel R."/>
        </authorList>
    </citation>
    <scope>NUCLEOTIDE SEQUENCE</scope>
</reference>
<dbReference type="InterPro" id="IPR011013">
    <property type="entry name" value="Gal_mutarotase_sf_dom"/>
</dbReference>
<dbReference type="InterPro" id="IPR013783">
    <property type="entry name" value="Ig-like_fold"/>
</dbReference>
<comment type="pathway">
    <text evidence="2">Glycan metabolism; osmoregulated periplasmic glucan (OPG) biosynthesis.</text>
</comment>
<keyword evidence="4" id="KW-0732">Signal</keyword>
<dbReference type="PANTHER" id="PTHR30504">
    <property type="entry name" value="GLUCANS BIOSYNTHESIS PROTEIN"/>
    <property type="match status" value="1"/>
</dbReference>
<dbReference type="GO" id="GO:0003824">
    <property type="term" value="F:catalytic activity"/>
    <property type="evidence" value="ECO:0007669"/>
    <property type="project" value="InterPro"/>
</dbReference>
<dbReference type="GO" id="GO:0051274">
    <property type="term" value="P:beta-glucan biosynthetic process"/>
    <property type="evidence" value="ECO:0007669"/>
    <property type="project" value="TreeGrafter"/>
</dbReference>
<evidence type="ECO:0000259" key="6">
    <source>
        <dbReference type="Pfam" id="PF04349"/>
    </source>
</evidence>
<dbReference type="InterPro" id="IPR014718">
    <property type="entry name" value="GH-type_carb-bd"/>
</dbReference>
<evidence type="ECO:0000256" key="2">
    <source>
        <dbReference type="ARBA" id="ARBA00005001"/>
    </source>
</evidence>
<dbReference type="InterPro" id="IPR007444">
    <property type="entry name" value="Glucan_biosyn_MdoG_C"/>
</dbReference>
<evidence type="ECO:0000256" key="1">
    <source>
        <dbReference type="ARBA" id="ARBA00004418"/>
    </source>
</evidence>
<evidence type="ECO:0000256" key="3">
    <source>
        <dbReference type="ARBA" id="ARBA00009284"/>
    </source>
</evidence>
<dbReference type="EMBL" id="MLJW01002555">
    <property type="protein sequence ID" value="OIQ74300.1"/>
    <property type="molecule type" value="Genomic_DNA"/>
</dbReference>
<dbReference type="SUPFAM" id="SSF74650">
    <property type="entry name" value="Galactose mutarotase-like"/>
    <property type="match status" value="1"/>
</dbReference>
<dbReference type="PANTHER" id="PTHR30504:SF3">
    <property type="entry name" value="GLUCANS BIOSYNTHESIS PROTEIN D"/>
    <property type="match status" value="1"/>
</dbReference>
<dbReference type="AlphaFoldDB" id="A0A1J5Q339"/>
<dbReference type="Gene3D" id="2.70.98.10">
    <property type="match status" value="1"/>
</dbReference>
<dbReference type="Gene3D" id="2.60.40.10">
    <property type="entry name" value="Immunoglobulins"/>
    <property type="match status" value="1"/>
</dbReference>
<comment type="similarity">
    <text evidence="3">Belongs to the OpgD/OpgG family.</text>
</comment>
<proteinExistence type="inferred from homology"/>
<dbReference type="GO" id="GO:0030288">
    <property type="term" value="C:outer membrane-bounded periplasmic space"/>
    <property type="evidence" value="ECO:0007669"/>
    <property type="project" value="TreeGrafter"/>
</dbReference>
<evidence type="ECO:0000313" key="7">
    <source>
        <dbReference type="EMBL" id="OIQ74300.1"/>
    </source>
</evidence>
<accession>A0A1J5Q339</accession>
<feature type="domain" description="Glucan biosynthesis periplasmic MdoG C-terminal" evidence="6">
    <location>
        <begin position="1"/>
        <end position="293"/>
    </location>
</feature>
<dbReference type="Pfam" id="PF04349">
    <property type="entry name" value="MdoG"/>
    <property type="match status" value="1"/>
</dbReference>
<comment type="subcellular location">
    <subcellularLocation>
        <location evidence="1">Periplasm</location>
    </subcellularLocation>
</comment>
<keyword evidence="5" id="KW-0574">Periplasm</keyword>
<organism evidence="7">
    <name type="scientific">mine drainage metagenome</name>
    <dbReference type="NCBI Taxonomy" id="410659"/>
    <lineage>
        <taxon>unclassified sequences</taxon>
        <taxon>metagenomes</taxon>
        <taxon>ecological metagenomes</taxon>
    </lineage>
</organism>
<evidence type="ECO:0000256" key="4">
    <source>
        <dbReference type="ARBA" id="ARBA00022729"/>
    </source>
</evidence>
<dbReference type="UniPathway" id="UPA00637"/>
<protein>
    <submittedName>
        <fullName evidence="7">Glucans biosynthesis protein D</fullName>
    </submittedName>
</protein>
<evidence type="ECO:0000256" key="5">
    <source>
        <dbReference type="ARBA" id="ARBA00022764"/>
    </source>
</evidence>
<dbReference type="InterPro" id="IPR014438">
    <property type="entry name" value="Glucan_biosyn_MdoG/MdoD"/>
</dbReference>
<gene>
    <name evidence="7" type="primary">mdoD_6</name>
    <name evidence="7" type="ORF">GALL_440480</name>
</gene>
<dbReference type="GO" id="GO:0030246">
    <property type="term" value="F:carbohydrate binding"/>
    <property type="evidence" value="ECO:0007669"/>
    <property type="project" value="InterPro"/>
</dbReference>
<name>A0A1J5Q339_9ZZZZ</name>